<feature type="non-terminal residue" evidence="1">
    <location>
        <position position="145"/>
    </location>
</feature>
<keyword evidence="2" id="KW-1185">Reference proteome</keyword>
<reference evidence="1 2" key="1">
    <citation type="submission" date="2018-04" db="EMBL/GenBank/DDBJ databases">
        <authorList>
            <person name="Vogel A."/>
        </authorList>
    </citation>
    <scope>NUCLEOTIDE SEQUENCE [LARGE SCALE GENOMIC DNA]</scope>
</reference>
<proteinExistence type="predicted"/>
<accession>A0A484N252</accession>
<name>A0A484N252_9ASTE</name>
<protein>
    <submittedName>
        <fullName evidence="1">Uncharacterized protein</fullName>
    </submittedName>
</protein>
<dbReference type="Proteomes" id="UP000595140">
    <property type="component" value="Unassembled WGS sequence"/>
</dbReference>
<gene>
    <name evidence="1" type="ORF">CCAM_LOCUS36523</name>
</gene>
<evidence type="ECO:0000313" key="1">
    <source>
        <dbReference type="EMBL" id="VFQ94747.1"/>
    </source>
</evidence>
<dbReference type="AlphaFoldDB" id="A0A484N252"/>
<organism evidence="1 2">
    <name type="scientific">Cuscuta campestris</name>
    <dbReference type="NCBI Taxonomy" id="132261"/>
    <lineage>
        <taxon>Eukaryota</taxon>
        <taxon>Viridiplantae</taxon>
        <taxon>Streptophyta</taxon>
        <taxon>Embryophyta</taxon>
        <taxon>Tracheophyta</taxon>
        <taxon>Spermatophyta</taxon>
        <taxon>Magnoliopsida</taxon>
        <taxon>eudicotyledons</taxon>
        <taxon>Gunneridae</taxon>
        <taxon>Pentapetalae</taxon>
        <taxon>asterids</taxon>
        <taxon>lamiids</taxon>
        <taxon>Solanales</taxon>
        <taxon>Convolvulaceae</taxon>
        <taxon>Cuscuteae</taxon>
        <taxon>Cuscuta</taxon>
        <taxon>Cuscuta subgen. Grammica</taxon>
        <taxon>Cuscuta sect. Cleistogrammica</taxon>
    </lineage>
</organism>
<dbReference type="EMBL" id="OOIL02005458">
    <property type="protein sequence ID" value="VFQ94747.1"/>
    <property type="molecule type" value="Genomic_DNA"/>
</dbReference>
<sequence>MRTAHRHFLLLHFRSPPEPVAVHRWSPFPSQSPLLLLRQRSAVSISAADDGSPRRVAVRRLHCQRRSSTAVGLQRRHAERWTSPPLPASSLAVELQRRQSLLIAVELQHRHAERWTSPPLPASSLAVELQRRQSLLIAVELQRRH</sequence>
<evidence type="ECO:0000313" key="2">
    <source>
        <dbReference type="Proteomes" id="UP000595140"/>
    </source>
</evidence>